<name>A0ABT3GAL2_9BACT</name>
<feature type="chain" id="PRO_5045525447" evidence="1">
    <location>
        <begin position="22"/>
        <end position="525"/>
    </location>
</feature>
<comment type="caution">
    <text evidence="2">The sequence shown here is derived from an EMBL/GenBank/DDBJ whole genome shotgun (WGS) entry which is preliminary data.</text>
</comment>
<keyword evidence="1" id="KW-0732">Signal</keyword>
<sequence length="525" mass="58998">MSRHRLQLGLLIAATLPCLVAQETPVPAVPVEEIPAPQAVPVEEEPAAPQAVPVEEAPPAPQVVAPGGNVAQAGAIEKAVSRSGMFRVIGGGSGTEATSQRSSVALLLEQTKDNFEALLKNGIAQEDPKQANAPIRLGPRGQAADFKIPIDVILSGKQGDPSPPRSVVYELVVTPESFILRIRVHRARGIDNEQLERAALTMLLYERALRGENPREFNEKDAALFVVRPWLVEGLIEANKWRTNRADRRIYEGVFRQGGGFTAEEIFELPEENYRRLDGASRLSFRALSGALLMALLEQPEGRGAFESFASEAARFSGEMPVLLRKHFPQLNLSGNSLQKWWALKLARMVQPQLTEVLSIRDTELALDEALRFHLKGPDGNMANHSIDEWALIPPLKEQERIEALRPAEDALTRLSYRCFPSYRPLLIEYQQILRDLASGKKNKALGEQVEELMSQRRTRMERALRARDYMDFMEISQARDLSGEFDDYMRLKEELELRPRPKRHDRITEVLGTMEKVYEPRRGR</sequence>
<proteinExistence type="predicted"/>
<dbReference type="Proteomes" id="UP001165653">
    <property type="component" value="Unassembled WGS sequence"/>
</dbReference>
<organism evidence="2 3">
    <name type="scientific">Luteolibacter rhizosphaerae</name>
    <dbReference type="NCBI Taxonomy" id="2989719"/>
    <lineage>
        <taxon>Bacteria</taxon>
        <taxon>Pseudomonadati</taxon>
        <taxon>Verrucomicrobiota</taxon>
        <taxon>Verrucomicrobiia</taxon>
        <taxon>Verrucomicrobiales</taxon>
        <taxon>Verrucomicrobiaceae</taxon>
        <taxon>Luteolibacter</taxon>
    </lineage>
</organism>
<keyword evidence="3" id="KW-1185">Reference proteome</keyword>
<dbReference type="RefSeq" id="WP_264516502.1">
    <property type="nucleotide sequence ID" value="NZ_JAPDDR010000020.1"/>
</dbReference>
<protein>
    <submittedName>
        <fullName evidence="2">Uncharacterized protein</fullName>
    </submittedName>
</protein>
<evidence type="ECO:0000313" key="2">
    <source>
        <dbReference type="EMBL" id="MCW1916883.1"/>
    </source>
</evidence>
<reference evidence="2" key="1">
    <citation type="submission" date="2022-10" db="EMBL/GenBank/DDBJ databases">
        <title>Luteolibacter sp. GHJ8, whole genome shotgun sequencing project.</title>
        <authorList>
            <person name="Zhao G."/>
            <person name="Shen L."/>
        </authorList>
    </citation>
    <scope>NUCLEOTIDE SEQUENCE</scope>
    <source>
        <strain evidence="2">GHJ8</strain>
    </source>
</reference>
<evidence type="ECO:0000313" key="3">
    <source>
        <dbReference type="Proteomes" id="UP001165653"/>
    </source>
</evidence>
<evidence type="ECO:0000256" key="1">
    <source>
        <dbReference type="SAM" id="SignalP"/>
    </source>
</evidence>
<gene>
    <name evidence="2" type="ORF">OJ996_25060</name>
</gene>
<dbReference type="EMBL" id="JAPDDR010000020">
    <property type="protein sequence ID" value="MCW1916883.1"/>
    <property type="molecule type" value="Genomic_DNA"/>
</dbReference>
<accession>A0ABT3GAL2</accession>
<feature type="signal peptide" evidence="1">
    <location>
        <begin position="1"/>
        <end position="21"/>
    </location>
</feature>